<feature type="compositionally biased region" description="Low complexity" evidence="1">
    <location>
        <begin position="244"/>
        <end position="259"/>
    </location>
</feature>
<keyword evidence="3" id="KW-1185">Reference proteome</keyword>
<evidence type="ECO:0000313" key="2">
    <source>
        <dbReference type="Ensembl" id="ENSCSAVP00000001790.1"/>
    </source>
</evidence>
<sequence>MPTLVIQSSTGGLPQTGSPALAYHSPMYNTPASNTEPPYYMVPSFHAPQAAKASSLKKRDDGFNYLLSPTDGRDRHDWASNYVPDCFTVKGRTFKDYVLGYLSAVDAHTLKSAIEQFYSFRNLDVFIIQIYPIVDSIPAGGQQILAFLQYLMTSEEREKFKIKLTDLANFNVADALDCHEGNDKRLMRSQSENTWHSPSHNAFNRSCSENPAIGISNPLDKTRPARVRRKHSLRNSVSNQEKVSVANSGGAASAWATGGQESTGSTASTPTKRNRRRRTVGNIQFSGLDRSRDGAVDTRDQQGCDDTPPVGEIHDADFYDQRQQNERRRRRELAPTSRRRRSIGVVSSPPYPSSENRTPPDGILKNSRRQRSSRRTVEIFTTTTTMEETICSMLHDDTSLNQGS</sequence>
<reference evidence="3" key="1">
    <citation type="submission" date="2003-08" db="EMBL/GenBank/DDBJ databases">
        <authorList>
            <person name="Birren B."/>
            <person name="Nusbaum C."/>
            <person name="Abebe A."/>
            <person name="Abouelleil A."/>
            <person name="Adekoya E."/>
            <person name="Ait-zahra M."/>
            <person name="Allen N."/>
            <person name="Allen T."/>
            <person name="An P."/>
            <person name="Anderson M."/>
            <person name="Anderson S."/>
            <person name="Arachchi H."/>
            <person name="Armbruster J."/>
            <person name="Bachantsang P."/>
            <person name="Baldwin J."/>
            <person name="Barry A."/>
            <person name="Bayul T."/>
            <person name="Blitshsteyn B."/>
            <person name="Bloom T."/>
            <person name="Blye J."/>
            <person name="Boguslavskiy L."/>
            <person name="Borowsky M."/>
            <person name="Boukhgalter B."/>
            <person name="Brunache A."/>
            <person name="Butler J."/>
            <person name="Calixte N."/>
            <person name="Calvo S."/>
            <person name="Camarata J."/>
            <person name="Campo K."/>
            <person name="Chang J."/>
            <person name="Cheshatsang Y."/>
            <person name="Citroen M."/>
            <person name="Collymore A."/>
            <person name="Considine T."/>
            <person name="Cook A."/>
            <person name="Cooke P."/>
            <person name="Corum B."/>
            <person name="Cuomo C."/>
            <person name="David R."/>
            <person name="Dawoe T."/>
            <person name="Degray S."/>
            <person name="Dodge S."/>
            <person name="Dooley K."/>
            <person name="Dorje P."/>
            <person name="Dorjee K."/>
            <person name="Dorris L."/>
            <person name="Duffey N."/>
            <person name="Dupes A."/>
            <person name="Elkins T."/>
            <person name="Engels R."/>
            <person name="Erickson J."/>
            <person name="Farina A."/>
            <person name="Faro S."/>
            <person name="Ferreira P."/>
            <person name="Fischer H."/>
            <person name="Fitzgerald M."/>
            <person name="Foley K."/>
            <person name="Gage D."/>
            <person name="Galagan J."/>
            <person name="Gearin G."/>
            <person name="Gnerre S."/>
            <person name="Gnirke A."/>
            <person name="Goyette A."/>
            <person name="Graham J."/>
            <person name="Grandbois E."/>
            <person name="Gyaltsen K."/>
            <person name="Hafez N."/>
            <person name="Hagopian D."/>
            <person name="Hagos B."/>
            <person name="Hall J."/>
            <person name="Hatcher B."/>
            <person name="Heller A."/>
            <person name="Higgins H."/>
            <person name="Honan T."/>
            <person name="Horn A."/>
            <person name="Houde N."/>
            <person name="Hughes L."/>
            <person name="Hulme W."/>
            <person name="Husby E."/>
            <person name="Iliev I."/>
            <person name="Jaffe D."/>
            <person name="Jones C."/>
            <person name="Kamal M."/>
            <person name="Kamat A."/>
            <person name="Kamvysselis M."/>
            <person name="Karlsson E."/>
            <person name="Kells C."/>
            <person name="Kieu A."/>
            <person name="Kisner P."/>
            <person name="Kodira C."/>
            <person name="Kulbokas E."/>
            <person name="Labutti K."/>
            <person name="Lama D."/>
            <person name="Landers T."/>
            <person name="Leger J."/>
            <person name="Levine S."/>
            <person name="Lewis D."/>
            <person name="Lewis T."/>
            <person name="Lindblad-toh K."/>
            <person name="Liu X."/>
            <person name="Lokyitsang T."/>
            <person name="Lokyitsang Y."/>
            <person name="Lucien O."/>
            <person name="Lui A."/>
            <person name="Ma L.J."/>
            <person name="Mabbitt R."/>
            <person name="Macdonald J."/>
            <person name="Maclean C."/>
            <person name="Major J."/>
            <person name="Manning J."/>
            <person name="Marabella R."/>
            <person name="Maru K."/>
            <person name="Matthews C."/>
            <person name="Mauceli E."/>
            <person name="Mccarthy M."/>
            <person name="Mcdonough S."/>
            <person name="Mcghee T."/>
            <person name="Meldrim J."/>
            <person name="Meneus L."/>
            <person name="Mesirov J."/>
            <person name="Mihalev A."/>
            <person name="Mihova T."/>
            <person name="Mikkelsen T."/>
            <person name="Mlenga V."/>
            <person name="Moru K."/>
            <person name="Mozes J."/>
            <person name="Mulrain L."/>
            <person name="Munson G."/>
            <person name="Naylor J."/>
            <person name="Newes C."/>
            <person name="Nguyen C."/>
            <person name="Nguyen N."/>
            <person name="Nguyen T."/>
            <person name="Nicol R."/>
            <person name="Nielsen C."/>
            <person name="Nizzari M."/>
            <person name="Norbu C."/>
            <person name="Norbu N."/>
            <person name="O'donnell P."/>
            <person name="Okoawo O."/>
            <person name="O'leary S."/>
            <person name="Omotosho B."/>
            <person name="O'neill K."/>
            <person name="Osman S."/>
            <person name="Parker S."/>
            <person name="Perrin D."/>
            <person name="Phunkhang P."/>
            <person name="Piqani B."/>
            <person name="Purcell S."/>
            <person name="Rachupka T."/>
            <person name="Ramasamy U."/>
            <person name="Rameau R."/>
            <person name="Ray V."/>
            <person name="Raymond C."/>
            <person name="Retta R."/>
            <person name="Richardson S."/>
            <person name="Rise C."/>
            <person name="Rodriguez J."/>
            <person name="Rogers J."/>
            <person name="Rogov P."/>
            <person name="Rutman M."/>
            <person name="Schupbach R."/>
            <person name="Seaman C."/>
            <person name="Settipalli S."/>
            <person name="Sharpe T."/>
            <person name="Sheridan J."/>
            <person name="Sherpa N."/>
            <person name="Shi J."/>
            <person name="Smirnov S."/>
            <person name="Smith C."/>
            <person name="Sougnez C."/>
            <person name="Spencer B."/>
            <person name="Stalker J."/>
            <person name="Stange-thomann N."/>
            <person name="Stavropoulos S."/>
            <person name="Stetson K."/>
            <person name="Stone C."/>
            <person name="Stone S."/>
            <person name="Stubbs M."/>
            <person name="Talamas J."/>
            <person name="Tchuinga P."/>
            <person name="Tenzing P."/>
            <person name="Tesfaye S."/>
            <person name="Theodore J."/>
            <person name="Thoulutsang Y."/>
            <person name="Topham K."/>
            <person name="Towey S."/>
            <person name="Tsamla T."/>
            <person name="Tsomo N."/>
            <person name="Vallee D."/>
            <person name="Vassiliev H."/>
            <person name="Venkataraman V."/>
            <person name="Vinson J."/>
            <person name="Vo A."/>
            <person name="Wade C."/>
            <person name="Wang S."/>
            <person name="Wangchuk T."/>
            <person name="Wangdi T."/>
            <person name="Whittaker C."/>
            <person name="Wilkinson J."/>
            <person name="Wu Y."/>
            <person name="Wyman D."/>
            <person name="Yadav S."/>
            <person name="Yang S."/>
            <person name="Yang X."/>
            <person name="Yeager S."/>
            <person name="Yee E."/>
            <person name="Young G."/>
            <person name="Zainoun J."/>
            <person name="Zembeck L."/>
            <person name="Zimmer A."/>
            <person name="Zody M."/>
            <person name="Lander E."/>
        </authorList>
    </citation>
    <scope>NUCLEOTIDE SEQUENCE [LARGE SCALE GENOMIC DNA]</scope>
</reference>
<feature type="compositionally biased region" description="Basic and acidic residues" evidence="1">
    <location>
        <begin position="312"/>
        <end position="326"/>
    </location>
</feature>
<feature type="compositionally biased region" description="Basic and acidic residues" evidence="1">
    <location>
        <begin position="289"/>
        <end position="302"/>
    </location>
</feature>
<dbReference type="Ensembl" id="ENSCSAVT00000001821.1">
    <property type="protein sequence ID" value="ENSCSAVP00000001790.1"/>
    <property type="gene ID" value="ENSCSAVG00000001041.1"/>
</dbReference>
<reference evidence="2" key="3">
    <citation type="submission" date="2025-09" db="UniProtKB">
        <authorList>
            <consortium name="Ensembl"/>
        </authorList>
    </citation>
    <scope>IDENTIFICATION</scope>
</reference>
<proteinExistence type="predicted"/>
<feature type="compositionally biased region" description="Polar residues" evidence="1">
    <location>
        <begin position="260"/>
        <end position="271"/>
    </location>
</feature>
<feature type="compositionally biased region" description="Polar residues" evidence="1">
    <location>
        <begin position="192"/>
        <end position="209"/>
    </location>
</feature>
<organism evidence="2 3">
    <name type="scientific">Ciona savignyi</name>
    <name type="common">Pacific transparent sea squirt</name>
    <dbReference type="NCBI Taxonomy" id="51511"/>
    <lineage>
        <taxon>Eukaryota</taxon>
        <taxon>Metazoa</taxon>
        <taxon>Chordata</taxon>
        <taxon>Tunicata</taxon>
        <taxon>Ascidiacea</taxon>
        <taxon>Phlebobranchia</taxon>
        <taxon>Cionidae</taxon>
        <taxon>Ciona</taxon>
    </lineage>
</organism>
<name>H2Y8Z2_CIOSA</name>
<dbReference type="HOGENOM" id="CLU_682474_0_0_1"/>
<evidence type="ECO:0000256" key="1">
    <source>
        <dbReference type="SAM" id="MobiDB-lite"/>
    </source>
</evidence>
<feature type="compositionally biased region" description="Basic residues" evidence="1">
    <location>
        <begin position="327"/>
        <end position="342"/>
    </location>
</feature>
<accession>H2Y8Z2</accession>
<reference evidence="2" key="2">
    <citation type="submission" date="2025-08" db="UniProtKB">
        <authorList>
            <consortium name="Ensembl"/>
        </authorList>
    </citation>
    <scope>IDENTIFICATION</scope>
</reference>
<feature type="compositionally biased region" description="Basic residues" evidence="1">
    <location>
        <begin position="224"/>
        <end position="233"/>
    </location>
</feature>
<evidence type="ECO:0000313" key="3">
    <source>
        <dbReference type="Proteomes" id="UP000007875"/>
    </source>
</evidence>
<feature type="region of interest" description="Disordered" evidence="1">
    <location>
        <begin position="192"/>
        <end position="374"/>
    </location>
</feature>
<protein>
    <submittedName>
        <fullName evidence="2">Uncharacterized protein</fullName>
    </submittedName>
</protein>
<dbReference type="AlphaFoldDB" id="H2Y8Z2"/>
<dbReference type="Proteomes" id="UP000007875">
    <property type="component" value="Unassembled WGS sequence"/>
</dbReference>
<dbReference type="GeneTree" id="ENSGT00940000157625"/>